<accession>A0A484LYZ8</accession>
<gene>
    <name evidence="1" type="ORF">CCAM_LOCUS23303</name>
</gene>
<dbReference type="InterPro" id="IPR032675">
    <property type="entry name" value="LRR_dom_sf"/>
</dbReference>
<evidence type="ECO:0000313" key="1">
    <source>
        <dbReference type="EMBL" id="VFQ81527.1"/>
    </source>
</evidence>
<keyword evidence="2" id="KW-1185">Reference proteome</keyword>
<name>A0A484LYZ8_9ASTE</name>
<dbReference type="OrthoDB" id="2095648at2759"/>
<sequence length="219" mass="24590">MWCVVDLSKTADTETDDLEEMCRYAVNLSHGELIDIAIDGFCTNESILYIANRSALQVFCFSFITFDLQIYFPELSTECIKTIGLSCPLLKSFTYENCEHPGAPCDNKAIAVAEKMQGLCRLSLFGIALTEKGVRAILDGCPYLESLDLRRSFNVTTLEGYLGGRCKEIKHLKHPTDPISYYEVLQYVEGNMLFLDSSRNGLCREKRLHGVLPDALCIC</sequence>
<reference evidence="1 2" key="1">
    <citation type="submission" date="2018-04" db="EMBL/GenBank/DDBJ databases">
        <authorList>
            <person name="Vogel A."/>
        </authorList>
    </citation>
    <scope>NUCLEOTIDE SEQUENCE [LARGE SCALE GENOMIC DNA]</scope>
</reference>
<proteinExistence type="predicted"/>
<dbReference type="PANTHER" id="PTHR38926">
    <property type="entry name" value="F-BOX DOMAIN CONTAINING PROTEIN, EXPRESSED"/>
    <property type="match status" value="1"/>
</dbReference>
<dbReference type="EMBL" id="OOIL02002240">
    <property type="protein sequence ID" value="VFQ81527.1"/>
    <property type="molecule type" value="Genomic_DNA"/>
</dbReference>
<dbReference type="PANTHER" id="PTHR38926:SF2">
    <property type="entry name" value="F-BOX_LRR-REPEAT PROTEIN 21-RELATED"/>
    <property type="match status" value="1"/>
</dbReference>
<dbReference type="Gene3D" id="3.80.10.10">
    <property type="entry name" value="Ribonuclease Inhibitor"/>
    <property type="match status" value="1"/>
</dbReference>
<protein>
    <submittedName>
        <fullName evidence="1">Uncharacterized protein</fullName>
    </submittedName>
</protein>
<dbReference type="Proteomes" id="UP000595140">
    <property type="component" value="Unassembled WGS sequence"/>
</dbReference>
<dbReference type="SUPFAM" id="SSF52047">
    <property type="entry name" value="RNI-like"/>
    <property type="match status" value="1"/>
</dbReference>
<evidence type="ECO:0000313" key="2">
    <source>
        <dbReference type="Proteomes" id="UP000595140"/>
    </source>
</evidence>
<dbReference type="AlphaFoldDB" id="A0A484LYZ8"/>
<organism evidence="1 2">
    <name type="scientific">Cuscuta campestris</name>
    <dbReference type="NCBI Taxonomy" id="132261"/>
    <lineage>
        <taxon>Eukaryota</taxon>
        <taxon>Viridiplantae</taxon>
        <taxon>Streptophyta</taxon>
        <taxon>Embryophyta</taxon>
        <taxon>Tracheophyta</taxon>
        <taxon>Spermatophyta</taxon>
        <taxon>Magnoliopsida</taxon>
        <taxon>eudicotyledons</taxon>
        <taxon>Gunneridae</taxon>
        <taxon>Pentapetalae</taxon>
        <taxon>asterids</taxon>
        <taxon>lamiids</taxon>
        <taxon>Solanales</taxon>
        <taxon>Convolvulaceae</taxon>
        <taxon>Cuscuteae</taxon>
        <taxon>Cuscuta</taxon>
        <taxon>Cuscuta subgen. Grammica</taxon>
        <taxon>Cuscuta sect. Cleistogrammica</taxon>
    </lineage>
</organism>